<dbReference type="AlphaFoldDB" id="A0A0F9RKD6"/>
<accession>A0A0F9RKD6</accession>
<feature type="domain" description="PilZ" evidence="1">
    <location>
        <begin position="13"/>
        <end position="99"/>
    </location>
</feature>
<comment type="caution">
    <text evidence="2">The sequence shown here is derived from an EMBL/GenBank/DDBJ whole genome shotgun (WGS) entry which is preliminary data.</text>
</comment>
<dbReference type="Gene3D" id="2.40.10.220">
    <property type="entry name" value="predicted glycosyltransferase like domains"/>
    <property type="match status" value="1"/>
</dbReference>
<dbReference type="InterPro" id="IPR009875">
    <property type="entry name" value="PilZ_domain"/>
</dbReference>
<organism evidence="2">
    <name type="scientific">marine sediment metagenome</name>
    <dbReference type="NCBI Taxonomy" id="412755"/>
    <lineage>
        <taxon>unclassified sequences</taxon>
        <taxon>metagenomes</taxon>
        <taxon>ecological metagenomes</taxon>
    </lineage>
</organism>
<evidence type="ECO:0000313" key="2">
    <source>
        <dbReference type="EMBL" id="KKN57030.1"/>
    </source>
</evidence>
<proteinExistence type="predicted"/>
<dbReference type="Pfam" id="PF07238">
    <property type="entry name" value="PilZ"/>
    <property type="match status" value="1"/>
</dbReference>
<protein>
    <recommendedName>
        <fullName evidence="1">PilZ domain-containing protein</fullName>
    </recommendedName>
</protein>
<gene>
    <name evidence="2" type="ORF">LCGC14_0566520</name>
</gene>
<dbReference type="SUPFAM" id="SSF141371">
    <property type="entry name" value="PilZ domain-like"/>
    <property type="match status" value="1"/>
</dbReference>
<reference evidence="2" key="1">
    <citation type="journal article" date="2015" name="Nature">
        <title>Complex archaea that bridge the gap between prokaryotes and eukaryotes.</title>
        <authorList>
            <person name="Spang A."/>
            <person name="Saw J.H."/>
            <person name="Jorgensen S.L."/>
            <person name="Zaremba-Niedzwiedzka K."/>
            <person name="Martijn J."/>
            <person name="Lind A.E."/>
            <person name="van Eijk R."/>
            <person name="Schleper C."/>
            <person name="Guy L."/>
            <person name="Ettema T.J."/>
        </authorList>
    </citation>
    <scope>NUCLEOTIDE SEQUENCE</scope>
</reference>
<evidence type="ECO:0000259" key="1">
    <source>
        <dbReference type="Pfam" id="PF07238"/>
    </source>
</evidence>
<dbReference type="GO" id="GO:0035438">
    <property type="term" value="F:cyclic-di-GMP binding"/>
    <property type="evidence" value="ECO:0007669"/>
    <property type="project" value="InterPro"/>
</dbReference>
<dbReference type="EMBL" id="LAZR01000823">
    <property type="protein sequence ID" value="KKN57030.1"/>
    <property type="molecule type" value="Genomic_DNA"/>
</dbReference>
<name>A0A0F9RKD6_9ZZZZ</name>
<sequence>MAALPELEPDGSERRVAQRMRTLKRAKVIFNGGFSTFDCIVRNLSATGALLTIDEAAHLPKAFEIRVGEDQHARPARLVYRRAMFAGIRFLDIADEQDDDREAAVASHSAALDELNSVQHESASTPGIRRIEPEILPPALSSLFAWSRTDPAS</sequence>